<dbReference type="InterPro" id="IPR024791">
    <property type="entry name" value="Cyt_c/ubiquinol_Oxase_su3"/>
</dbReference>
<evidence type="ECO:0000256" key="3">
    <source>
        <dbReference type="ARBA" id="ARBA00022692"/>
    </source>
</evidence>
<comment type="subcellular location">
    <subcellularLocation>
        <location evidence="6">Cell membrane</location>
        <topology evidence="6">Multi-pass membrane protein</topology>
    </subcellularLocation>
    <subcellularLocation>
        <location evidence="1">Membrane</location>
        <topology evidence="1">Multi-pass membrane protein</topology>
    </subcellularLocation>
</comment>
<dbReference type="InterPro" id="IPR035973">
    <property type="entry name" value="Cyt_c_oxidase_su3-like_sf"/>
</dbReference>
<evidence type="ECO:0000313" key="10">
    <source>
        <dbReference type="Proteomes" id="UP000381378"/>
    </source>
</evidence>
<dbReference type="InterPro" id="IPR013833">
    <property type="entry name" value="Cyt_c_oxidase_su3_a-hlx"/>
</dbReference>
<sequence length="191" mass="21611">MHALTQTPKRLPGKEGVWFFIAADMTFFSLFFLSYMHERSLQIDLFTQSQQTLNFNFGGINTLILLTSSWFVVQAVRAAKADRLDAIARNILFALASATAFATLKIVEYIGKYQAGIGITSNDFFSFYFFLTGVHFFHVIGGSVVLLTLWKNARNGAYSSTQMTGLESGATYWHMVDLLWIVIFPLLYLMK</sequence>
<dbReference type="CDD" id="cd02862">
    <property type="entry name" value="NorE_like"/>
    <property type="match status" value="1"/>
</dbReference>
<dbReference type="GO" id="GO:0019646">
    <property type="term" value="P:aerobic electron transport chain"/>
    <property type="evidence" value="ECO:0007669"/>
    <property type="project" value="InterPro"/>
</dbReference>
<dbReference type="SUPFAM" id="SSF81452">
    <property type="entry name" value="Cytochrome c oxidase subunit III-like"/>
    <property type="match status" value="1"/>
</dbReference>
<feature type="transmembrane region" description="Helical" evidence="7">
    <location>
        <begin position="16"/>
        <end position="35"/>
    </location>
</feature>
<feature type="transmembrane region" description="Helical" evidence="7">
    <location>
        <begin position="127"/>
        <end position="150"/>
    </location>
</feature>
<evidence type="ECO:0000256" key="7">
    <source>
        <dbReference type="SAM" id="Phobius"/>
    </source>
</evidence>
<evidence type="ECO:0000313" key="9">
    <source>
        <dbReference type="EMBL" id="VVQ15487.1"/>
    </source>
</evidence>
<protein>
    <submittedName>
        <fullName evidence="9">Cytochrome c oxidase subunit 3</fullName>
        <ecNumber evidence="9">1.9.3.1</ecNumber>
    </submittedName>
</protein>
<dbReference type="EMBL" id="CABVJF010000017">
    <property type="protein sequence ID" value="VVQ15487.1"/>
    <property type="molecule type" value="Genomic_DNA"/>
</dbReference>
<feature type="transmembrane region" description="Helical" evidence="7">
    <location>
        <begin position="170"/>
        <end position="190"/>
    </location>
</feature>
<evidence type="ECO:0000256" key="5">
    <source>
        <dbReference type="ARBA" id="ARBA00023136"/>
    </source>
</evidence>
<comment type="similarity">
    <text evidence="2 6">Belongs to the cytochrome c oxidase subunit 3 family.</text>
</comment>
<dbReference type="GO" id="GO:0004129">
    <property type="term" value="F:cytochrome-c oxidase activity"/>
    <property type="evidence" value="ECO:0007669"/>
    <property type="project" value="InterPro"/>
</dbReference>
<proteinExistence type="inferred from homology"/>
<accession>A0A5E7UV83</accession>
<dbReference type="EC" id="1.9.3.1" evidence="9"/>
<dbReference type="Pfam" id="PF00510">
    <property type="entry name" value="COX3"/>
    <property type="match status" value="1"/>
</dbReference>
<evidence type="ECO:0000256" key="4">
    <source>
        <dbReference type="ARBA" id="ARBA00022989"/>
    </source>
</evidence>
<evidence type="ECO:0000256" key="1">
    <source>
        <dbReference type="ARBA" id="ARBA00004141"/>
    </source>
</evidence>
<name>A0A5E7UV83_PSEFL</name>
<evidence type="ECO:0000259" key="8">
    <source>
        <dbReference type="PROSITE" id="PS50253"/>
    </source>
</evidence>
<organism evidence="9 10">
    <name type="scientific">Pseudomonas fluorescens</name>
    <dbReference type="NCBI Taxonomy" id="294"/>
    <lineage>
        <taxon>Bacteria</taxon>
        <taxon>Pseudomonadati</taxon>
        <taxon>Pseudomonadota</taxon>
        <taxon>Gammaproteobacteria</taxon>
        <taxon>Pseudomonadales</taxon>
        <taxon>Pseudomonadaceae</taxon>
        <taxon>Pseudomonas</taxon>
    </lineage>
</organism>
<dbReference type="GO" id="GO:0016491">
    <property type="term" value="F:oxidoreductase activity"/>
    <property type="evidence" value="ECO:0007669"/>
    <property type="project" value="UniProtKB-KW"/>
</dbReference>
<dbReference type="PROSITE" id="PS50253">
    <property type="entry name" value="COX3"/>
    <property type="match status" value="1"/>
</dbReference>
<dbReference type="PANTHER" id="PTHR11403:SF6">
    <property type="entry name" value="NITRIC OXIDE REDUCTASE SUBUNIT E"/>
    <property type="match status" value="1"/>
</dbReference>
<dbReference type="AlphaFoldDB" id="A0A5E7UV83"/>
<dbReference type="Gene3D" id="1.20.120.80">
    <property type="entry name" value="Cytochrome c oxidase, subunit III, four-helix bundle"/>
    <property type="match status" value="1"/>
</dbReference>
<evidence type="ECO:0000256" key="6">
    <source>
        <dbReference type="RuleBase" id="RU003376"/>
    </source>
</evidence>
<dbReference type="Proteomes" id="UP000381378">
    <property type="component" value="Unassembled WGS sequence"/>
</dbReference>
<keyword evidence="3 6" id="KW-0812">Transmembrane</keyword>
<dbReference type="PANTHER" id="PTHR11403">
    <property type="entry name" value="CYTOCHROME C OXIDASE SUBUNIT III"/>
    <property type="match status" value="1"/>
</dbReference>
<dbReference type="GO" id="GO:0005886">
    <property type="term" value="C:plasma membrane"/>
    <property type="evidence" value="ECO:0007669"/>
    <property type="project" value="UniProtKB-SubCell"/>
</dbReference>
<dbReference type="OrthoDB" id="9810850at2"/>
<dbReference type="RefSeq" id="WP_150787196.1">
    <property type="nucleotide sequence ID" value="NZ_CABVJF010000017.1"/>
</dbReference>
<keyword evidence="9" id="KW-0560">Oxidoreductase</keyword>
<feature type="transmembrane region" description="Helical" evidence="7">
    <location>
        <begin position="55"/>
        <end position="75"/>
    </location>
</feature>
<keyword evidence="4 7" id="KW-1133">Transmembrane helix</keyword>
<feature type="domain" description="Heme-copper oxidase subunit III family profile" evidence="8">
    <location>
        <begin position="16"/>
        <end position="191"/>
    </location>
</feature>
<gene>
    <name evidence="9" type="primary">ctaE_2</name>
    <name evidence="9" type="ORF">PS928_04268</name>
</gene>
<dbReference type="InterPro" id="IPR000298">
    <property type="entry name" value="Cyt_c_oxidase-like_su3"/>
</dbReference>
<feature type="transmembrane region" description="Helical" evidence="7">
    <location>
        <begin position="87"/>
        <end position="107"/>
    </location>
</feature>
<keyword evidence="5 7" id="KW-0472">Membrane</keyword>
<evidence type="ECO:0000256" key="2">
    <source>
        <dbReference type="ARBA" id="ARBA00010581"/>
    </source>
</evidence>
<reference evidence="9 10" key="1">
    <citation type="submission" date="2019-09" db="EMBL/GenBank/DDBJ databases">
        <authorList>
            <person name="Chandra G."/>
            <person name="Truman W A."/>
        </authorList>
    </citation>
    <scope>NUCLEOTIDE SEQUENCE [LARGE SCALE GENOMIC DNA]</scope>
    <source>
        <strain evidence="9">PS928</strain>
    </source>
</reference>